<proteinExistence type="predicted"/>
<evidence type="ECO:0000313" key="2">
    <source>
        <dbReference type="Proteomes" id="UP000220210"/>
    </source>
</evidence>
<dbReference type="Proteomes" id="UP000220210">
    <property type="component" value="Unassembled WGS sequence"/>
</dbReference>
<dbReference type="RefSeq" id="WP_003273176.1">
    <property type="nucleotide sequence ID" value="NZ_NTSO01000015.1"/>
</dbReference>
<organism evidence="1 2">
    <name type="scientific">Bacillus cereus</name>
    <dbReference type="NCBI Taxonomy" id="1396"/>
    <lineage>
        <taxon>Bacteria</taxon>
        <taxon>Bacillati</taxon>
        <taxon>Bacillota</taxon>
        <taxon>Bacilli</taxon>
        <taxon>Bacillales</taxon>
        <taxon>Bacillaceae</taxon>
        <taxon>Bacillus</taxon>
        <taxon>Bacillus cereus group</taxon>
    </lineage>
</organism>
<dbReference type="AlphaFoldDB" id="A0A9X6VVH4"/>
<accession>A0A9X6VVH4</accession>
<reference evidence="1 2" key="1">
    <citation type="submission" date="2017-09" db="EMBL/GenBank/DDBJ databases">
        <title>Large-scale bioinformatics analysis of Bacillus genomes uncovers conserved roles of natural products in bacterial physiology.</title>
        <authorList>
            <consortium name="Agbiome Team Llc"/>
            <person name="Bleich R.M."/>
            <person name="Kirk G.J."/>
            <person name="Santa Maria K.C."/>
            <person name="Allen S.E."/>
            <person name="Farag S."/>
            <person name="Shank E.A."/>
            <person name="Bowers A."/>
        </authorList>
    </citation>
    <scope>NUCLEOTIDE SEQUENCE [LARGE SCALE GENOMIC DNA]</scope>
    <source>
        <strain evidence="1 2">AFS020204</strain>
    </source>
</reference>
<name>A0A9X6VVH4_BACCE</name>
<dbReference type="EMBL" id="NTSO01000015">
    <property type="protein sequence ID" value="PFF46143.1"/>
    <property type="molecule type" value="Genomic_DNA"/>
</dbReference>
<comment type="caution">
    <text evidence="1">The sequence shown here is derived from an EMBL/GenBank/DDBJ whole genome shotgun (WGS) entry which is preliminary data.</text>
</comment>
<protein>
    <submittedName>
        <fullName evidence="1">DUF4177 domain-containing protein</fullName>
    </submittedName>
</protein>
<gene>
    <name evidence="1" type="ORF">CN357_22120</name>
</gene>
<evidence type="ECO:0000313" key="1">
    <source>
        <dbReference type="EMBL" id="PFF46143.1"/>
    </source>
</evidence>
<sequence>MKKYEYKKVDFQRLTEPHHLELDVNKLNELGAEGWELVLIDSGEYVFKREIF</sequence>